<comment type="caution">
    <text evidence="5">Lacks conserved residue(s) required for the propagation of feature annotation.</text>
</comment>
<organism evidence="7 8">
    <name type="scientific">Marinibaculum pumilum</name>
    <dbReference type="NCBI Taxonomy" id="1766165"/>
    <lineage>
        <taxon>Bacteria</taxon>
        <taxon>Pseudomonadati</taxon>
        <taxon>Pseudomonadota</taxon>
        <taxon>Alphaproteobacteria</taxon>
        <taxon>Rhodospirillales</taxon>
        <taxon>Rhodospirillaceae</taxon>
        <taxon>Marinibaculum</taxon>
    </lineage>
</organism>
<evidence type="ECO:0000256" key="1">
    <source>
        <dbReference type="ARBA" id="ARBA00022603"/>
    </source>
</evidence>
<dbReference type="Pfam" id="PF01189">
    <property type="entry name" value="Methyltr_RsmB-F"/>
    <property type="match status" value="1"/>
</dbReference>
<dbReference type="Proteomes" id="UP001595528">
    <property type="component" value="Unassembled WGS sequence"/>
</dbReference>
<gene>
    <name evidence="7" type="ORF">ACFOGJ_09445</name>
</gene>
<feature type="active site" description="Nucleophile" evidence="5">
    <location>
        <position position="373"/>
    </location>
</feature>
<comment type="caution">
    <text evidence="7">The sequence shown here is derived from an EMBL/GenBank/DDBJ whole genome shotgun (WGS) entry which is preliminary data.</text>
</comment>
<dbReference type="EC" id="2.1.1.-" evidence="7"/>
<evidence type="ECO:0000313" key="7">
    <source>
        <dbReference type="EMBL" id="MFC3227453.1"/>
    </source>
</evidence>
<dbReference type="Pfam" id="PF22458">
    <property type="entry name" value="RsmF-B_ferredox"/>
    <property type="match status" value="1"/>
</dbReference>
<keyword evidence="2 5" id="KW-0808">Transferase</keyword>
<keyword evidence="8" id="KW-1185">Reference proteome</keyword>
<feature type="domain" description="SAM-dependent MTase RsmB/NOP-type" evidence="6">
    <location>
        <begin position="152"/>
        <end position="431"/>
    </location>
</feature>
<dbReference type="InterPro" id="IPR054728">
    <property type="entry name" value="RsmB-like_ferredoxin"/>
</dbReference>
<evidence type="ECO:0000256" key="5">
    <source>
        <dbReference type="PROSITE-ProRule" id="PRU01023"/>
    </source>
</evidence>
<evidence type="ECO:0000256" key="2">
    <source>
        <dbReference type="ARBA" id="ARBA00022679"/>
    </source>
</evidence>
<reference evidence="8" key="1">
    <citation type="journal article" date="2019" name="Int. J. Syst. Evol. Microbiol.">
        <title>The Global Catalogue of Microorganisms (GCM) 10K type strain sequencing project: providing services to taxonomists for standard genome sequencing and annotation.</title>
        <authorList>
            <consortium name="The Broad Institute Genomics Platform"/>
            <consortium name="The Broad Institute Genome Sequencing Center for Infectious Disease"/>
            <person name="Wu L."/>
            <person name="Ma J."/>
        </authorList>
    </citation>
    <scope>NUCLEOTIDE SEQUENCE [LARGE SCALE GENOMIC DNA]</scope>
    <source>
        <strain evidence="8">KCTC 42964</strain>
    </source>
</reference>
<accession>A0ABV7KYH7</accession>
<dbReference type="GO" id="GO:0032259">
    <property type="term" value="P:methylation"/>
    <property type="evidence" value="ECO:0007669"/>
    <property type="project" value="UniProtKB-KW"/>
</dbReference>
<evidence type="ECO:0000313" key="8">
    <source>
        <dbReference type="Proteomes" id="UP001595528"/>
    </source>
</evidence>
<comment type="similarity">
    <text evidence="5">Belongs to the class I-like SAM-binding methyltransferase superfamily. RsmB/NOP family.</text>
</comment>
<keyword evidence="3 5" id="KW-0949">S-adenosyl-L-methionine</keyword>
<feature type="binding site" evidence="5">
    <location>
        <position position="320"/>
    </location>
    <ligand>
        <name>S-adenosyl-L-methionine</name>
        <dbReference type="ChEBI" id="CHEBI:59789"/>
    </ligand>
</feature>
<dbReference type="PANTHER" id="PTHR22807:SF53">
    <property type="entry name" value="RIBOSOMAL RNA SMALL SUBUNIT METHYLTRANSFERASE B-RELATED"/>
    <property type="match status" value="1"/>
</dbReference>
<sequence>MTPGARLAAAADLFAAAMAGDRPVDRILHDWGRANRYAGSGDRRRIREIVYAALRDRARLAWRLYGPAAEATGPGDRLIPFAAAGHMAAELEAFCGSGRHAPPPLTDAERQALADLEAGRHDEAMPFWAAANIPAFLEDSFRRRFGADAGAALAALNGRAPLDLRAHAGRGGRAPMLARLRAEGLAAEPAPLAPQGIRLPEAATGGPLRDHPLLRDGSLVPQDAASQLVAHLVDARPGMTVLDLCAGAGGKILAIAAELHAVGEGQGKDRQGGRLLATDIAADRLDRLRPRAAQAGAEIGFLPWPPPEELAGACDRVLVDAPCSGTGTWRRAPEDRWRLTPARLAELQAVQADLLERAAGLVAPGGMLVYATCSLLPEEGEDRVRPFLAAHPDFAALPETSRAGAAAGPGRVLSPHRDDTDGFYVARLARRG</sequence>
<evidence type="ECO:0000256" key="4">
    <source>
        <dbReference type="ARBA" id="ARBA00022884"/>
    </source>
</evidence>
<dbReference type="Gene3D" id="3.40.50.150">
    <property type="entry name" value="Vaccinia Virus protein VP39"/>
    <property type="match status" value="1"/>
</dbReference>
<dbReference type="InterPro" id="IPR049560">
    <property type="entry name" value="MeTrfase_RsmB-F_NOP2_cat"/>
</dbReference>
<feature type="binding site" evidence="5">
    <location>
        <position position="279"/>
    </location>
    <ligand>
        <name>S-adenosyl-L-methionine</name>
        <dbReference type="ChEBI" id="CHEBI:59789"/>
    </ligand>
</feature>
<proteinExistence type="inferred from homology"/>
<dbReference type="GO" id="GO:0008168">
    <property type="term" value="F:methyltransferase activity"/>
    <property type="evidence" value="ECO:0007669"/>
    <property type="project" value="UniProtKB-KW"/>
</dbReference>
<dbReference type="RefSeq" id="WP_379899621.1">
    <property type="nucleotide sequence ID" value="NZ_JBHRTR010000023.1"/>
</dbReference>
<keyword evidence="1 5" id="KW-0489">Methyltransferase</keyword>
<dbReference type="PANTHER" id="PTHR22807">
    <property type="entry name" value="NOP2 YEAST -RELATED NOL1/NOP2/FMU SUN DOMAIN-CONTAINING"/>
    <property type="match status" value="1"/>
</dbReference>
<evidence type="ECO:0000259" key="6">
    <source>
        <dbReference type="PROSITE" id="PS51686"/>
    </source>
</evidence>
<dbReference type="InterPro" id="IPR023267">
    <property type="entry name" value="RCMT"/>
</dbReference>
<dbReference type="SUPFAM" id="SSF53335">
    <property type="entry name" value="S-adenosyl-L-methionine-dependent methyltransferases"/>
    <property type="match status" value="1"/>
</dbReference>
<dbReference type="InterPro" id="IPR029063">
    <property type="entry name" value="SAM-dependent_MTases_sf"/>
</dbReference>
<dbReference type="InterPro" id="IPR001678">
    <property type="entry name" value="MeTrfase_RsmB-F_NOP2_dom"/>
</dbReference>
<dbReference type="PRINTS" id="PR02008">
    <property type="entry name" value="RCMTFAMILY"/>
</dbReference>
<dbReference type="EMBL" id="JBHRTR010000023">
    <property type="protein sequence ID" value="MFC3227453.1"/>
    <property type="molecule type" value="Genomic_DNA"/>
</dbReference>
<name>A0ABV7KYH7_9PROT</name>
<keyword evidence="4 5" id="KW-0694">RNA-binding</keyword>
<dbReference type="PROSITE" id="PS51686">
    <property type="entry name" value="SAM_MT_RSMB_NOP"/>
    <property type="match status" value="1"/>
</dbReference>
<evidence type="ECO:0000256" key="3">
    <source>
        <dbReference type="ARBA" id="ARBA00022691"/>
    </source>
</evidence>
<protein>
    <submittedName>
        <fullName evidence="7">RsmB/NOP family class I SAM-dependent RNA methyltransferase</fullName>
        <ecNumber evidence="7">2.1.1.-</ecNumber>
    </submittedName>
</protein>